<dbReference type="EMBL" id="LAZR01066948">
    <property type="protein sequence ID" value="KKK52580.1"/>
    <property type="molecule type" value="Genomic_DNA"/>
</dbReference>
<keyword evidence="4" id="KW-0812">Transmembrane</keyword>
<proteinExistence type="predicted"/>
<name>A0A0F8WVZ2_9ZZZZ</name>
<sequence length="188" mass="21580">RLNEPLYVQFVSYLENVAMFNFGHSYVDNRNVFQEVIKRFQITLSLMGVTVIILFLYLLTVVFSFLVPGLRRCQDLIEFLMSSLPIFFSGIIVALFVVYFYPVTFFSGKLSSWSNIFYLMPPALVLSFYPMAILSKILKEEMSSVLLSSFVIAEKSWGFSDVVILYRYALKNVLIPVCHVGLPDYVGN</sequence>
<dbReference type="AlphaFoldDB" id="A0A0F8WVZ2"/>
<comment type="caution">
    <text evidence="5">The sequence shown here is derived from an EMBL/GenBank/DDBJ whole genome shotgun (WGS) entry which is preliminary data.</text>
</comment>
<feature type="transmembrane region" description="Helical" evidence="4">
    <location>
        <begin position="42"/>
        <end position="67"/>
    </location>
</feature>
<feature type="transmembrane region" description="Helical" evidence="4">
    <location>
        <begin position="113"/>
        <end position="134"/>
    </location>
</feature>
<evidence type="ECO:0000256" key="4">
    <source>
        <dbReference type="SAM" id="Phobius"/>
    </source>
</evidence>
<keyword evidence="4" id="KW-1133">Transmembrane helix</keyword>
<gene>
    <name evidence="5" type="ORF">LCGC14_3103480</name>
</gene>
<evidence type="ECO:0000256" key="2">
    <source>
        <dbReference type="ARBA" id="ARBA00022448"/>
    </source>
</evidence>
<keyword evidence="2" id="KW-0813">Transport</keyword>
<evidence type="ECO:0000256" key="3">
    <source>
        <dbReference type="ARBA" id="ARBA00022475"/>
    </source>
</evidence>
<feature type="transmembrane region" description="Helical" evidence="4">
    <location>
        <begin position="79"/>
        <end position="101"/>
    </location>
</feature>
<keyword evidence="4" id="KW-0472">Membrane</keyword>
<accession>A0A0F8WVZ2</accession>
<protein>
    <recommendedName>
        <fullName evidence="6">ABC transmembrane type-1 domain-containing protein</fullName>
    </recommendedName>
</protein>
<dbReference type="GO" id="GO:0005886">
    <property type="term" value="C:plasma membrane"/>
    <property type="evidence" value="ECO:0007669"/>
    <property type="project" value="UniProtKB-SubCell"/>
</dbReference>
<comment type="subcellular location">
    <subcellularLocation>
        <location evidence="1">Cell membrane</location>
        <topology evidence="1">Multi-pass membrane protein</topology>
    </subcellularLocation>
</comment>
<organism evidence="5">
    <name type="scientific">marine sediment metagenome</name>
    <dbReference type="NCBI Taxonomy" id="412755"/>
    <lineage>
        <taxon>unclassified sequences</taxon>
        <taxon>metagenomes</taxon>
        <taxon>ecological metagenomes</taxon>
    </lineage>
</organism>
<dbReference type="PANTHER" id="PTHR43163:SF6">
    <property type="entry name" value="DIPEPTIDE TRANSPORT SYSTEM PERMEASE PROTEIN DPPB-RELATED"/>
    <property type="match status" value="1"/>
</dbReference>
<reference evidence="5" key="1">
    <citation type="journal article" date="2015" name="Nature">
        <title>Complex archaea that bridge the gap between prokaryotes and eukaryotes.</title>
        <authorList>
            <person name="Spang A."/>
            <person name="Saw J.H."/>
            <person name="Jorgensen S.L."/>
            <person name="Zaremba-Niedzwiedzka K."/>
            <person name="Martijn J."/>
            <person name="Lind A.E."/>
            <person name="van Eijk R."/>
            <person name="Schleper C."/>
            <person name="Guy L."/>
            <person name="Ettema T.J."/>
        </authorList>
    </citation>
    <scope>NUCLEOTIDE SEQUENCE</scope>
</reference>
<feature type="non-terminal residue" evidence="5">
    <location>
        <position position="1"/>
    </location>
</feature>
<dbReference type="PANTHER" id="PTHR43163">
    <property type="entry name" value="DIPEPTIDE TRANSPORT SYSTEM PERMEASE PROTEIN DPPB-RELATED"/>
    <property type="match status" value="1"/>
</dbReference>
<evidence type="ECO:0008006" key="6">
    <source>
        <dbReference type="Google" id="ProtNLM"/>
    </source>
</evidence>
<evidence type="ECO:0000313" key="5">
    <source>
        <dbReference type="EMBL" id="KKK52580.1"/>
    </source>
</evidence>
<evidence type="ECO:0000256" key="1">
    <source>
        <dbReference type="ARBA" id="ARBA00004651"/>
    </source>
</evidence>
<keyword evidence="3" id="KW-1003">Cell membrane</keyword>